<reference evidence="3" key="1">
    <citation type="submission" date="2019-09" db="EMBL/GenBank/DDBJ databases">
        <title>Antimicrobial potential of Antarctic Bacteria.</title>
        <authorList>
            <person name="Benaud N."/>
            <person name="Edwards R.J."/>
            <person name="Ferrari B.C."/>
        </authorList>
    </citation>
    <scope>NUCLEOTIDE SEQUENCE [LARGE SCALE GENOMIC DNA]</scope>
    <source>
        <strain evidence="3">SPB151</strain>
    </source>
</reference>
<keyword evidence="3" id="KW-1185">Reference proteome</keyword>
<reference evidence="2 3" key="2">
    <citation type="journal article" date="2020" name="Microbiol. Resour. Announc.">
        <title>Antarctic desert soil bacteria exhibit high novel natural product potential, evaluated through long-read genome sequencing and comparative genomics.</title>
        <authorList>
            <person name="Benaud N."/>
            <person name="Edwards R.J."/>
            <person name="Amos T.G."/>
            <person name="D'Agostino P.M."/>
            <person name="Gutierrez-Chavez C."/>
            <person name="Montgomery K."/>
            <person name="Nicetic I."/>
            <person name="Ferrari B.C."/>
        </authorList>
    </citation>
    <scope>NUCLEOTIDE SEQUENCE [LARGE SCALE GENOMIC DNA]</scope>
    <source>
        <strain evidence="2 3">SPB151</strain>
    </source>
</reference>
<accession>A0A7G6WVT3</accession>
<evidence type="ECO:0000313" key="3">
    <source>
        <dbReference type="Proteomes" id="UP000515563"/>
    </source>
</evidence>
<evidence type="ECO:0000256" key="1">
    <source>
        <dbReference type="SAM" id="MobiDB-lite"/>
    </source>
</evidence>
<dbReference type="AlphaFoldDB" id="A0A7G6WVT3"/>
<dbReference type="Proteomes" id="UP000515563">
    <property type="component" value="Chromosome"/>
</dbReference>
<dbReference type="RefSeq" id="WP_185446974.1">
    <property type="nucleotide sequence ID" value="NZ_CP043661.1"/>
</dbReference>
<proteinExistence type="predicted"/>
<dbReference type="EMBL" id="CP043661">
    <property type="protein sequence ID" value="QNE18098.1"/>
    <property type="molecule type" value="Genomic_DNA"/>
</dbReference>
<feature type="compositionally biased region" description="Polar residues" evidence="1">
    <location>
        <begin position="75"/>
        <end position="96"/>
    </location>
</feature>
<protein>
    <submittedName>
        <fullName evidence="2">Uncharacterized protein</fullName>
    </submittedName>
</protein>
<organism evidence="2 3">
    <name type="scientific">Kribbella qitaiheensis</name>
    <dbReference type="NCBI Taxonomy" id="1544730"/>
    <lineage>
        <taxon>Bacteria</taxon>
        <taxon>Bacillati</taxon>
        <taxon>Actinomycetota</taxon>
        <taxon>Actinomycetes</taxon>
        <taxon>Propionibacteriales</taxon>
        <taxon>Kribbellaceae</taxon>
        <taxon>Kribbella</taxon>
    </lineage>
</organism>
<feature type="region of interest" description="Disordered" evidence="1">
    <location>
        <begin position="74"/>
        <end position="96"/>
    </location>
</feature>
<name>A0A7G6WVT3_9ACTN</name>
<sequence>MEFAEPALFEAHMADVHGFKSFSQHTSPSLRTPTWVSAADKPWKWRPTKSAKIFTPKPLEPGADVTWREYAPTGRTLTNPKDTNELTGQHVPESTQPESEWIERTGQVWSLNSNSSVWVVPHLPAREELAVLVDHKRHDARAVGFYLRTVDTKIAPLPGTASPNYSSSCDEPALEVVL</sequence>
<evidence type="ECO:0000313" key="2">
    <source>
        <dbReference type="EMBL" id="QNE18098.1"/>
    </source>
</evidence>
<gene>
    <name evidence="2" type="ORF">F1D05_09620</name>
</gene>
<dbReference type="KEGG" id="kqi:F1D05_09620"/>